<organism evidence="1 2">
    <name type="scientific">Paragonimus heterotremus</name>
    <dbReference type="NCBI Taxonomy" id="100268"/>
    <lineage>
        <taxon>Eukaryota</taxon>
        <taxon>Metazoa</taxon>
        <taxon>Spiralia</taxon>
        <taxon>Lophotrochozoa</taxon>
        <taxon>Platyhelminthes</taxon>
        <taxon>Trematoda</taxon>
        <taxon>Digenea</taxon>
        <taxon>Plagiorchiida</taxon>
        <taxon>Troglotremata</taxon>
        <taxon>Troglotrematidae</taxon>
        <taxon>Paragonimus</taxon>
    </lineage>
</organism>
<dbReference type="Proteomes" id="UP000748531">
    <property type="component" value="Unassembled WGS sequence"/>
</dbReference>
<comment type="caution">
    <text evidence="1">The sequence shown here is derived from an EMBL/GenBank/DDBJ whole genome shotgun (WGS) entry which is preliminary data.</text>
</comment>
<accession>A0A8J4SZ42</accession>
<evidence type="ECO:0000313" key="2">
    <source>
        <dbReference type="Proteomes" id="UP000748531"/>
    </source>
</evidence>
<protein>
    <submittedName>
        <fullName evidence="1">Uncharacterized protein</fullName>
    </submittedName>
</protein>
<reference evidence="1" key="1">
    <citation type="submission" date="2019-05" db="EMBL/GenBank/DDBJ databases">
        <title>Annotation for the trematode Paragonimus heterotremus.</title>
        <authorList>
            <person name="Choi Y.-J."/>
        </authorList>
    </citation>
    <scope>NUCLEOTIDE SEQUENCE</scope>
    <source>
        <strain evidence="1">LC</strain>
    </source>
</reference>
<dbReference type="EMBL" id="LUCH01002067">
    <property type="protein sequence ID" value="KAF5402041.1"/>
    <property type="molecule type" value="Genomic_DNA"/>
</dbReference>
<sequence>MFLTLIYQKRLFHRVFLKIYCFTVWTTNSGILPEPINSLRS</sequence>
<keyword evidence="2" id="KW-1185">Reference proteome</keyword>
<dbReference type="AlphaFoldDB" id="A0A8J4SZ42"/>
<evidence type="ECO:0000313" key="1">
    <source>
        <dbReference type="EMBL" id="KAF5402041.1"/>
    </source>
</evidence>
<name>A0A8J4SZ42_9TREM</name>
<proteinExistence type="predicted"/>
<gene>
    <name evidence="1" type="ORF">PHET_04633</name>
</gene>